<dbReference type="GO" id="GO:0016491">
    <property type="term" value="F:oxidoreductase activity"/>
    <property type="evidence" value="ECO:0007669"/>
    <property type="project" value="UniProtKB-KW"/>
</dbReference>
<feature type="compositionally biased region" description="Polar residues" evidence="4">
    <location>
        <begin position="486"/>
        <end position="500"/>
    </location>
</feature>
<dbReference type="SUPFAM" id="SSF51430">
    <property type="entry name" value="NAD(P)-linked oxidoreductase"/>
    <property type="match status" value="1"/>
</dbReference>
<feature type="region of interest" description="Disordered" evidence="4">
    <location>
        <begin position="567"/>
        <end position="633"/>
    </location>
</feature>
<evidence type="ECO:0000259" key="5">
    <source>
        <dbReference type="Pfam" id="PF00248"/>
    </source>
</evidence>
<evidence type="ECO:0000313" key="6">
    <source>
        <dbReference type="EMBL" id="GMF23942.1"/>
    </source>
</evidence>
<sequence length="860" mass="95703">MNYVIEQGWAFYWGTSEWTAQEIIEACEIADRLGLIRPPQYHILERSRVEYDFDVLYKKYNYGLTTWSPLASGILTGKYSNGIPEGSRLSIPLYKNLLSNGLEEKIAKVVKLTEIANDLGCSMAQLAIAWVASNAHVSTVILGATSIKQLDENLKALEFADKITPEIREKIDAIADFRAKLVTDPEPHVLALRKHLSGLHTAWLDDEQLNNLPIVDVFADVSTPRAQTSGVQKSSSTEKTQEQATLITDAVLNAELGDHDTQLLDAALDFPFDTELSPILEPFADATVAMSPLRMQRRQSKSPTTRRTTSSPLRRAPAVTTPRQVSKVNGEATTPLRITKRPRTRSSSWQEQEQNTFFTMFKVKWPRTHEGEQAPPFSSLLLQRFDAISTKVRTKSVMEVRQFYTTVMQNIADMLEVVNNDVDLTNPDQVRIAVWCWSKLMADKKNYEEFQALESQPESVKTRLANSLLQSIIRSRRQMLKAKSDNAASSDKPTPPGLTSISAWVSRSNLSSFFAKGNAPVPQDSNVQIHHPMVRKKHPVSRGQVALMLPAGPPLVTENAKKVLSVQQPCGESSGGAALNRKRSVSTDRSPAPGSAKKARRAVVEDATFTSPPPTNKRSRSRTRNGVAFHTPQQSRKKIYIKMRMVPRDKQTKADVVRCGCRPKVELKLSSTKKISEITAHMSKKWAKVRSLLPKGAMLCFFQKNGNDKWSKEDSNVTCFDIWKHCGKQINGENVVEVSYLWKVPNGATDSENVKEQDLMPLGAPPGLFEQKVTAATKQALSSGDESETALLSPARGLQEFGEKVAFDRSITAEAKEEAALGALISDSGDEDFGEEFSPTTGRLRRRIKPVLVSKEEFNI</sequence>
<comment type="similarity">
    <text evidence="1">Belongs to the shaker potassium channel beta subunit family.</text>
</comment>
<feature type="region of interest" description="Disordered" evidence="4">
    <location>
        <begin position="291"/>
        <end position="328"/>
    </location>
</feature>
<keyword evidence="2" id="KW-0521">NADP</keyword>
<organism evidence="6 7">
    <name type="scientific">Phytophthora lilii</name>
    <dbReference type="NCBI Taxonomy" id="2077276"/>
    <lineage>
        <taxon>Eukaryota</taxon>
        <taxon>Sar</taxon>
        <taxon>Stramenopiles</taxon>
        <taxon>Oomycota</taxon>
        <taxon>Peronosporomycetes</taxon>
        <taxon>Peronosporales</taxon>
        <taxon>Peronosporaceae</taxon>
        <taxon>Phytophthora</taxon>
    </lineage>
</organism>
<feature type="region of interest" description="Disordered" evidence="4">
    <location>
        <begin position="480"/>
        <end position="500"/>
    </location>
</feature>
<dbReference type="EMBL" id="BSXW01000495">
    <property type="protein sequence ID" value="GMF23942.1"/>
    <property type="molecule type" value="Genomic_DNA"/>
</dbReference>
<dbReference type="Gene3D" id="3.20.20.100">
    <property type="entry name" value="NADP-dependent oxidoreductase domain"/>
    <property type="match status" value="1"/>
</dbReference>
<dbReference type="PANTHER" id="PTHR43150:SF2">
    <property type="entry name" value="HYPERKINETIC, ISOFORM M"/>
    <property type="match status" value="1"/>
</dbReference>
<evidence type="ECO:0000256" key="2">
    <source>
        <dbReference type="ARBA" id="ARBA00022857"/>
    </source>
</evidence>
<accession>A0A9W6WZD6</accession>
<feature type="region of interest" description="Disordered" evidence="4">
    <location>
        <begin position="516"/>
        <end position="540"/>
    </location>
</feature>
<reference evidence="6" key="1">
    <citation type="submission" date="2023-04" db="EMBL/GenBank/DDBJ databases">
        <title>Phytophthora lilii NBRC 32176.</title>
        <authorList>
            <person name="Ichikawa N."/>
            <person name="Sato H."/>
            <person name="Tonouchi N."/>
        </authorList>
    </citation>
    <scope>NUCLEOTIDE SEQUENCE</scope>
    <source>
        <strain evidence="6">NBRC 32176</strain>
    </source>
</reference>
<name>A0A9W6WZD6_9STRA</name>
<gene>
    <name evidence="6" type="ORF">Plil01_000974300</name>
</gene>
<keyword evidence="7" id="KW-1185">Reference proteome</keyword>
<dbReference type="Proteomes" id="UP001165083">
    <property type="component" value="Unassembled WGS sequence"/>
</dbReference>
<feature type="domain" description="NADP-dependent oxidoreductase" evidence="5">
    <location>
        <begin position="5"/>
        <end position="174"/>
    </location>
</feature>
<proteinExistence type="inferred from homology"/>
<evidence type="ECO:0000256" key="4">
    <source>
        <dbReference type="SAM" id="MobiDB-lite"/>
    </source>
</evidence>
<dbReference type="InterPro" id="IPR023210">
    <property type="entry name" value="NADP_OxRdtase_dom"/>
</dbReference>
<keyword evidence="3" id="KW-0560">Oxidoreductase</keyword>
<evidence type="ECO:0000256" key="3">
    <source>
        <dbReference type="ARBA" id="ARBA00023002"/>
    </source>
</evidence>
<dbReference type="OrthoDB" id="168337at2759"/>
<protein>
    <submittedName>
        <fullName evidence="6">Unnamed protein product</fullName>
    </submittedName>
</protein>
<feature type="compositionally biased region" description="Low complexity" evidence="4">
    <location>
        <begin position="301"/>
        <end position="315"/>
    </location>
</feature>
<dbReference type="Pfam" id="PF00248">
    <property type="entry name" value="Aldo_ket_red"/>
    <property type="match status" value="1"/>
</dbReference>
<dbReference type="PANTHER" id="PTHR43150">
    <property type="entry name" value="HYPERKINETIC, ISOFORM M"/>
    <property type="match status" value="1"/>
</dbReference>
<comment type="caution">
    <text evidence="6">The sequence shown here is derived from an EMBL/GenBank/DDBJ whole genome shotgun (WGS) entry which is preliminary data.</text>
</comment>
<dbReference type="AlphaFoldDB" id="A0A9W6WZD6"/>
<evidence type="ECO:0000313" key="7">
    <source>
        <dbReference type="Proteomes" id="UP001165083"/>
    </source>
</evidence>
<dbReference type="InterPro" id="IPR005399">
    <property type="entry name" value="K_chnl_volt-dep_bsu_KCNAB-rel"/>
</dbReference>
<dbReference type="InterPro" id="IPR036812">
    <property type="entry name" value="NAD(P)_OxRdtase_dom_sf"/>
</dbReference>
<evidence type="ECO:0000256" key="1">
    <source>
        <dbReference type="ARBA" id="ARBA00006515"/>
    </source>
</evidence>